<feature type="compositionally biased region" description="Basic and acidic residues" evidence="4">
    <location>
        <begin position="430"/>
        <end position="440"/>
    </location>
</feature>
<evidence type="ECO:0000256" key="4">
    <source>
        <dbReference type="SAM" id="MobiDB-lite"/>
    </source>
</evidence>
<evidence type="ECO:0000313" key="7">
    <source>
        <dbReference type="EMBL" id="OXB20916.1"/>
    </source>
</evidence>
<reference evidence="8" key="2">
    <citation type="submission" date="2016-09" db="EMBL/GenBank/DDBJ databases">
        <authorList>
            <person name="Chen S."/>
            <person name="Walker E."/>
        </authorList>
    </citation>
    <scope>NUCLEOTIDE SEQUENCE [LARGE SCALE GENOMIC DNA]</scope>
    <source>
        <strain evidence="8">MSU</strain>
    </source>
</reference>
<dbReference type="AlphaFoldDB" id="A0A1S1JAL2"/>
<feature type="compositionally biased region" description="Polar residues" evidence="4">
    <location>
        <begin position="443"/>
        <end position="454"/>
    </location>
</feature>
<accession>A0A1S1JAL2</accession>
<dbReference type="PROSITE" id="PS51257">
    <property type="entry name" value="PROKAR_LIPOPROTEIN"/>
    <property type="match status" value="1"/>
</dbReference>
<reference evidence="6" key="1">
    <citation type="submission" date="2016-09" db="EMBL/GenBank/DDBJ databases">
        <authorList>
            <person name="Capua I."/>
            <person name="De Benedictis P."/>
            <person name="Joannis T."/>
            <person name="Lombin L.H."/>
            <person name="Cattoli G."/>
        </authorList>
    </citation>
    <scope>NUCLEOTIDE SEQUENCE [LARGE SCALE GENOMIC DNA]</scope>
    <source>
        <strain evidence="6">MSU</strain>
    </source>
</reference>
<evidence type="ECO:0000256" key="2">
    <source>
        <dbReference type="ARBA" id="ARBA00023004"/>
    </source>
</evidence>
<evidence type="ECO:0000259" key="5">
    <source>
        <dbReference type="PROSITE" id="PS51007"/>
    </source>
</evidence>
<evidence type="ECO:0000313" key="6">
    <source>
        <dbReference type="EMBL" id="OHT46604.1"/>
    </source>
</evidence>
<dbReference type="EMBL" id="MUHG01000005">
    <property type="protein sequence ID" value="OXB20916.1"/>
    <property type="molecule type" value="Genomic_DNA"/>
</dbReference>
<keyword evidence="9" id="KW-1185">Reference proteome</keyword>
<sequence>MKKHLYDLLTIVLLCLLIFSCSPENDYTSIEKQESALLIRSKEWLSSKHIISEKDVLWNSATLYQQSTETSFVAIIPVKSSNSFLLQKIILEINDYNITGKLWSFDFKDSQEIEDLQKIATHKILESFTGEVRITNLETMETRKDSYKQGIANGNNLFSKSSGAGVCNNCHGDEGAIKLNEVVVTGPGGNPWPNPITNPVNPPIVPIGGGSSGGSANWNRVEQIKDNNLDPCGKSALEKLKNLKQNDITKMLQRFGGPISPYDVTMQKGPVLGGPSVFGQTIKLSDNNYQITINQDYLNGVIDSEPNSPPTDLSVATTLIHEIIHAYFLSIIDQQKSTGNSSLSDFPTLFEAYVRSTNPGSPSNDMADAHHAEIANRYVDIMASALQEFNTGTPVASGAAQQMYKDLAWSSLQGTPIYNAKLSAADKDRIAQRKTVEARNKSRGNQNPQGKPCN</sequence>
<evidence type="ECO:0000313" key="9">
    <source>
        <dbReference type="Proteomes" id="UP000198319"/>
    </source>
</evidence>
<gene>
    <name evidence="7" type="ORF">B0A71_04790</name>
    <name evidence="6" type="ORF">BHE19_03610</name>
</gene>
<keyword evidence="2 3" id="KW-0408">Iron</keyword>
<dbReference type="InterPro" id="IPR009056">
    <property type="entry name" value="Cyt_c-like_dom"/>
</dbReference>
<dbReference type="EMBL" id="MIKE01000011">
    <property type="protein sequence ID" value="OHT46604.1"/>
    <property type="molecule type" value="Genomic_DNA"/>
</dbReference>
<proteinExistence type="predicted"/>
<keyword evidence="1 3" id="KW-0479">Metal-binding</keyword>
<dbReference type="GO" id="GO:0020037">
    <property type="term" value="F:heme binding"/>
    <property type="evidence" value="ECO:0007669"/>
    <property type="project" value="InterPro"/>
</dbReference>
<dbReference type="GO" id="GO:0009055">
    <property type="term" value="F:electron transfer activity"/>
    <property type="evidence" value="ECO:0007669"/>
    <property type="project" value="InterPro"/>
</dbReference>
<dbReference type="Proteomes" id="UP000198319">
    <property type="component" value="Unassembled WGS sequence"/>
</dbReference>
<dbReference type="GO" id="GO:0046872">
    <property type="term" value="F:metal ion binding"/>
    <property type="evidence" value="ECO:0007669"/>
    <property type="project" value="UniProtKB-KW"/>
</dbReference>
<dbReference type="Proteomes" id="UP000180252">
    <property type="component" value="Unassembled WGS sequence"/>
</dbReference>
<evidence type="ECO:0000256" key="3">
    <source>
        <dbReference type="PROSITE-ProRule" id="PRU00433"/>
    </source>
</evidence>
<feature type="domain" description="Cytochrome c" evidence="5">
    <location>
        <begin position="149"/>
        <end position="275"/>
    </location>
</feature>
<protein>
    <recommendedName>
        <fullName evidence="5">Cytochrome c domain-containing protein</fullName>
    </recommendedName>
</protein>
<dbReference type="PROSITE" id="PS51007">
    <property type="entry name" value="CYTC"/>
    <property type="match status" value="1"/>
</dbReference>
<dbReference type="OrthoDB" id="1450227at2"/>
<evidence type="ECO:0000256" key="1">
    <source>
        <dbReference type="ARBA" id="ARBA00022723"/>
    </source>
</evidence>
<evidence type="ECO:0000313" key="8">
    <source>
        <dbReference type="Proteomes" id="UP000180252"/>
    </source>
</evidence>
<feature type="region of interest" description="Disordered" evidence="4">
    <location>
        <begin position="430"/>
        <end position="454"/>
    </location>
</feature>
<reference evidence="7 9" key="3">
    <citation type="submission" date="2016-11" db="EMBL/GenBank/DDBJ databases">
        <title>Whole genomes of Flavobacteriaceae.</title>
        <authorList>
            <person name="Stine C."/>
            <person name="Li C."/>
            <person name="Tadesse D."/>
        </authorList>
    </citation>
    <scope>NUCLEOTIDE SEQUENCE [LARGE SCALE GENOMIC DNA]</scope>
    <source>
        <strain evidence="7 9">ATCC BAA-2541</strain>
    </source>
</reference>
<organism evidence="6 8">
    <name type="scientific">Flavobacterium tructae</name>
    <dbReference type="NCBI Taxonomy" id="1114873"/>
    <lineage>
        <taxon>Bacteria</taxon>
        <taxon>Pseudomonadati</taxon>
        <taxon>Bacteroidota</taxon>
        <taxon>Flavobacteriia</taxon>
        <taxon>Flavobacteriales</taxon>
        <taxon>Flavobacteriaceae</taxon>
        <taxon>Flavobacterium</taxon>
    </lineage>
</organism>
<comment type="caution">
    <text evidence="6">The sequence shown here is derived from an EMBL/GenBank/DDBJ whole genome shotgun (WGS) entry which is preliminary data.</text>
</comment>
<name>A0A1S1JAL2_9FLAO</name>
<keyword evidence="3" id="KW-0349">Heme</keyword>
<dbReference type="RefSeq" id="WP_070906304.1">
    <property type="nucleotide sequence ID" value="NZ_MIKE01000011.1"/>
</dbReference>